<evidence type="ECO:0000256" key="1">
    <source>
        <dbReference type="SAM" id="MobiDB-lite"/>
    </source>
</evidence>
<feature type="compositionally biased region" description="Polar residues" evidence="1">
    <location>
        <begin position="38"/>
        <end position="59"/>
    </location>
</feature>
<dbReference type="Proteomes" id="UP001390339">
    <property type="component" value="Unassembled WGS sequence"/>
</dbReference>
<organism evidence="2 3">
    <name type="scientific">Apiospora arundinis</name>
    <dbReference type="NCBI Taxonomy" id="335852"/>
    <lineage>
        <taxon>Eukaryota</taxon>
        <taxon>Fungi</taxon>
        <taxon>Dikarya</taxon>
        <taxon>Ascomycota</taxon>
        <taxon>Pezizomycotina</taxon>
        <taxon>Sordariomycetes</taxon>
        <taxon>Xylariomycetidae</taxon>
        <taxon>Amphisphaeriales</taxon>
        <taxon>Apiosporaceae</taxon>
        <taxon>Apiospora</taxon>
    </lineage>
</organism>
<accession>A0ABR2ITX8</accession>
<sequence length="519" mass="58061">MASVSASSENPTTAENPRRVGEQGLCNGGDGQWLLELTNMSSSSSMQQLEPENSDTNHSYNKEGIQDQIRDTRKSGRKQRDARQVLAKRGFIGPPRNPIAHGKSIIRTGPIKVLPLSNRLSASSSPSSSSSSEEGDVAVAATSAAAATRLSNMQPAAAVRLIHRANSPPKVPLPVKSPDILRLPEECARYILDWTNERFENRIWNPSNDWGMASGPRLGLWTNQAGVAREVVLRGDTEAGFRMVQICFQQYQSIIQEEQPPEMLLKTLIVAFYMLQAGPELGASFVRYSASIFPIVLGETHPISRIWRHINTLGVVAIRPYLSMILQAWWESLKRRLGPRHKELAVHRLELIRSLHRFGGLSMMSAKAGIEKIVDDMAADVKYWTLDYVMWAKLELVTIYVEAGLDTEAAELLEDIGRRIEAGSDSDSYDIWTQTVYWYLRAQVMESLGLEEDALESYQARYDACLKTVGPDARHTVRALGELERYNRKIGRIEVANKLQVEFQKGWRIVCDRAAAVND</sequence>
<protein>
    <submittedName>
        <fullName evidence="2">Clr5 domain-containing protein</fullName>
    </submittedName>
</protein>
<feature type="region of interest" description="Disordered" evidence="1">
    <location>
        <begin position="1"/>
        <end position="83"/>
    </location>
</feature>
<proteinExistence type="predicted"/>
<name>A0ABR2ITX8_9PEZI</name>
<dbReference type="EMBL" id="JAPCWZ010000004">
    <property type="protein sequence ID" value="KAK8868292.1"/>
    <property type="molecule type" value="Genomic_DNA"/>
</dbReference>
<comment type="caution">
    <text evidence="2">The sequence shown here is derived from an EMBL/GenBank/DDBJ whole genome shotgun (WGS) entry which is preliminary data.</text>
</comment>
<feature type="compositionally biased region" description="Basic and acidic residues" evidence="1">
    <location>
        <begin position="60"/>
        <end position="83"/>
    </location>
</feature>
<keyword evidence="3" id="KW-1185">Reference proteome</keyword>
<gene>
    <name evidence="2" type="ORF">PGQ11_006870</name>
</gene>
<evidence type="ECO:0000313" key="3">
    <source>
        <dbReference type="Proteomes" id="UP001390339"/>
    </source>
</evidence>
<evidence type="ECO:0000313" key="2">
    <source>
        <dbReference type="EMBL" id="KAK8868292.1"/>
    </source>
</evidence>
<reference evidence="2 3" key="1">
    <citation type="journal article" date="2024" name="IMA Fungus">
        <title>Apiospora arundinis, a panoply of carbohydrate-active enzymes and secondary metabolites.</title>
        <authorList>
            <person name="Sorensen T."/>
            <person name="Petersen C."/>
            <person name="Muurmann A.T."/>
            <person name="Christiansen J.V."/>
            <person name="Brundto M.L."/>
            <person name="Overgaard C.K."/>
            <person name="Boysen A.T."/>
            <person name="Wollenberg R.D."/>
            <person name="Larsen T.O."/>
            <person name="Sorensen J.L."/>
            <person name="Nielsen K.L."/>
            <person name="Sondergaard T.E."/>
        </authorList>
    </citation>
    <scope>NUCLEOTIDE SEQUENCE [LARGE SCALE GENOMIC DNA]</scope>
    <source>
        <strain evidence="2 3">AAU 773</strain>
    </source>
</reference>
<feature type="compositionally biased region" description="Polar residues" evidence="1">
    <location>
        <begin position="1"/>
        <end position="15"/>
    </location>
</feature>